<dbReference type="InterPro" id="IPR014776">
    <property type="entry name" value="4pyrrole_Mease_sub2"/>
</dbReference>
<organism evidence="7">
    <name type="scientific">marine sediment metagenome</name>
    <dbReference type="NCBI Taxonomy" id="412755"/>
    <lineage>
        <taxon>unclassified sequences</taxon>
        <taxon>metagenomes</taxon>
        <taxon>ecological metagenomes</taxon>
    </lineage>
</organism>
<proteinExistence type="predicted"/>
<keyword evidence="2" id="KW-0169">Cobalamin biosynthesis</keyword>
<dbReference type="SUPFAM" id="SSF53790">
    <property type="entry name" value="Tetrapyrrole methylase"/>
    <property type="match status" value="1"/>
</dbReference>
<feature type="domain" description="Tetrapyrrole methylase" evidence="6">
    <location>
        <begin position="6"/>
        <end position="165"/>
    </location>
</feature>
<comment type="pathway">
    <text evidence="1">Cofactor biosynthesis; adenosylcobalamin biosynthesis.</text>
</comment>
<dbReference type="CDD" id="cd11644">
    <property type="entry name" value="Precorrin-6Y-MT"/>
    <property type="match status" value="1"/>
</dbReference>
<comment type="caution">
    <text evidence="7">The sequence shown here is derived from an EMBL/GenBank/DDBJ whole genome shotgun (WGS) entry which is preliminary data.</text>
</comment>
<keyword evidence="3" id="KW-0489">Methyltransferase</keyword>
<dbReference type="InterPro" id="IPR014777">
    <property type="entry name" value="4pyrrole_Mease_sub1"/>
</dbReference>
<evidence type="ECO:0000313" key="7">
    <source>
        <dbReference type="EMBL" id="KKL06469.1"/>
    </source>
</evidence>
<dbReference type="InterPro" id="IPR000878">
    <property type="entry name" value="4pyrrol_Mease"/>
</dbReference>
<dbReference type="GO" id="GO:0032259">
    <property type="term" value="P:methylation"/>
    <property type="evidence" value="ECO:0007669"/>
    <property type="project" value="UniProtKB-KW"/>
</dbReference>
<evidence type="ECO:0000256" key="5">
    <source>
        <dbReference type="ARBA" id="ARBA00022691"/>
    </source>
</evidence>
<dbReference type="PANTHER" id="PTHR43182">
    <property type="entry name" value="COBALT-PRECORRIN-6B C(15)-METHYLTRANSFERASE (DECARBOXYLATING)"/>
    <property type="match status" value="1"/>
</dbReference>
<sequence length="166" mass="18440">MNESVIHIIGIGPGSKEYLTQAAIDKIKEQDLLVGSTKALSLFENLNKKTYVFKNDVKDLIDFLKNNYAKTKIGVLVTGDPGIYSLASTIKKHFASNNLHILPGISSVQLFFAKLGLSYEEVSIKSVHGRKMDELIEQVRIHKKVCILTDAKNNPKKIASSLLKKN</sequence>
<dbReference type="InterPro" id="IPR035996">
    <property type="entry name" value="4pyrrol_Methylase_sf"/>
</dbReference>
<dbReference type="GO" id="GO:0009236">
    <property type="term" value="P:cobalamin biosynthetic process"/>
    <property type="evidence" value="ECO:0007669"/>
    <property type="project" value="UniProtKB-UniPathway"/>
</dbReference>
<gene>
    <name evidence="7" type="ORF">LCGC14_2595730</name>
</gene>
<name>A0A0F9AA81_9ZZZZ</name>
<evidence type="ECO:0000256" key="1">
    <source>
        <dbReference type="ARBA" id="ARBA00004953"/>
    </source>
</evidence>
<dbReference type="InterPro" id="IPR050714">
    <property type="entry name" value="Cobalamin_biosynth_MTase"/>
</dbReference>
<dbReference type="PANTHER" id="PTHR43182:SF1">
    <property type="entry name" value="COBALT-PRECORRIN-7 C(5)-METHYLTRANSFERASE"/>
    <property type="match status" value="1"/>
</dbReference>
<dbReference type="NCBIfam" id="TIGR02467">
    <property type="entry name" value="CbiE"/>
    <property type="match status" value="1"/>
</dbReference>
<evidence type="ECO:0000256" key="3">
    <source>
        <dbReference type="ARBA" id="ARBA00022603"/>
    </source>
</evidence>
<dbReference type="InterPro" id="IPR012818">
    <property type="entry name" value="CbiE"/>
</dbReference>
<feature type="non-terminal residue" evidence="7">
    <location>
        <position position="166"/>
    </location>
</feature>
<protein>
    <recommendedName>
        <fullName evidence="6">Tetrapyrrole methylase domain-containing protein</fullName>
    </recommendedName>
</protein>
<accession>A0A0F9AA81</accession>
<dbReference type="Gene3D" id="3.30.950.10">
    <property type="entry name" value="Methyltransferase, Cobalt-precorrin-4 Transmethylase, Domain 2"/>
    <property type="match status" value="1"/>
</dbReference>
<reference evidence="7" key="1">
    <citation type="journal article" date="2015" name="Nature">
        <title>Complex archaea that bridge the gap between prokaryotes and eukaryotes.</title>
        <authorList>
            <person name="Spang A."/>
            <person name="Saw J.H."/>
            <person name="Jorgensen S.L."/>
            <person name="Zaremba-Niedzwiedzka K."/>
            <person name="Martijn J."/>
            <person name="Lind A.E."/>
            <person name="van Eijk R."/>
            <person name="Schleper C."/>
            <person name="Guy L."/>
            <person name="Ettema T.J."/>
        </authorList>
    </citation>
    <scope>NUCLEOTIDE SEQUENCE</scope>
</reference>
<dbReference type="Pfam" id="PF00590">
    <property type="entry name" value="TP_methylase"/>
    <property type="match status" value="1"/>
</dbReference>
<dbReference type="UniPathway" id="UPA00148"/>
<dbReference type="Gene3D" id="3.40.1010.10">
    <property type="entry name" value="Cobalt-precorrin-4 Transmethylase, Domain 1"/>
    <property type="match status" value="1"/>
</dbReference>
<keyword evidence="4" id="KW-0808">Transferase</keyword>
<dbReference type="AlphaFoldDB" id="A0A0F9AA81"/>
<dbReference type="GO" id="GO:0008276">
    <property type="term" value="F:protein methyltransferase activity"/>
    <property type="evidence" value="ECO:0007669"/>
    <property type="project" value="InterPro"/>
</dbReference>
<evidence type="ECO:0000259" key="6">
    <source>
        <dbReference type="Pfam" id="PF00590"/>
    </source>
</evidence>
<evidence type="ECO:0000256" key="2">
    <source>
        <dbReference type="ARBA" id="ARBA00022573"/>
    </source>
</evidence>
<evidence type="ECO:0000256" key="4">
    <source>
        <dbReference type="ARBA" id="ARBA00022679"/>
    </source>
</evidence>
<dbReference type="EMBL" id="LAZR01043687">
    <property type="protein sequence ID" value="KKL06469.1"/>
    <property type="molecule type" value="Genomic_DNA"/>
</dbReference>
<keyword evidence="5" id="KW-0949">S-adenosyl-L-methionine</keyword>